<organism evidence="2 3">
    <name type="scientific">Chryseobacterium taklimakanense</name>
    <dbReference type="NCBI Taxonomy" id="536441"/>
    <lineage>
        <taxon>Bacteria</taxon>
        <taxon>Pseudomonadati</taxon>
        <taxon>Bacteroidota</taxon>
        <taxon>Flavobacteriia</taxon>
        <taxon>Flavobacteriales</taxon>
        <taxon>Weeksellaceae</taxon>
        <taxon>Chryseobacterium group</taxon>
        <taxon>Chryseobacterium</taxon>
    </lineage>
</organism>
<evidence type="ECO:0000256" key="1">
    <source>
        <dbReference type="SAM" id="MobiDB-lite"/>
    </source>
</evidence>
<name>A0A239WT92_9FLAO</name>
<keyword evidence="3" id="KW-1185">Reference proteome</keyword>
<dbReference type="AlphaFoldDB" id="A0A239WT92"/>
<sequence>MGFYSKANTEQELEEVKTRSEKLSIKIKNFVQYLKKRLNSKEVNIKKSEEDKPSDPFKQNQTKSN</sequence>
<dbReference type="KEGG" id="ctak:4412677_00694"/>
<gene>
    <name evidence="2" type="ORF">SAMEA4412677_00694</name>
</gene>
<evidence type="ECO:0000313" key="3">
    <source>
        <dbReference type="Proteomes" id="UP000215196"/>
    </source>
</evidence>
<accession>A0A239WT92</accession>
<proteinExistence type="predicted"/>
<feature type="compositionally biased region" description="Basic and acidic residues" evidence="1">
    <location>
        <begin position="42"/>
        <end position="55"/>
    </location>
</feature>
<feature type="region of interest" description="Disordered" evidence="1">
    <location>
        <begin position="42"/>
        <end position="65"/>
    </location>
</feature>
<dbReference type="RefSeq" id="WP_095070421.1">
    <property type="nucleotide sequence ID" value="NZ_LT906465.1"/>
</dbReference>
<dbReference type="Proteomes" id="UP000215196">
    <property type="component" value="Chromosome 1"/>
</dbReference>
<reference evidence="2 3" key="1">
    <citation type="submission" date="2017-06" db="EMBL/GenBank/DDBJ databases">
        <authorList>
            <consortium name="Pathogen Informatics"/>
        </authorList>
    </citation>
    <scope>NUCLEOTIDE SEQUENCE [LARGE SCALE GENOMIC DNA]</scope>
    <source>
        <strain evidence="2 3">NCTC13490</strain>
    </source>
</reference>
<evidence type="ECO:0000313" key="2">
    <source>
        <dbReference type="EMBL" id="SNV37687.1"/>
    </source>
</evidence>
<protein>
    <submittedName>
        <fullName evidence="2">Uncharacterized protein</fullName>
    </submittedName>
</protein>
<dbReference type="EMBL" id="LT906465">
    <property type="protein sequence ID" value="SNV37687.1"/>
    <property type="molecule type" value="Genomic_DNA"/>
</dbReference>